<dbReference type="EMBL" id="CADEBC010000494">
    <property type="protein sequence ID" value="CAB3237744.1"/>
    <property type="molecule type" value="Genomic_DNA"/>
</dbReference>
<name>A0A8S0ZZQ4_ARCPL</name>
<protein>
    <submittedName>
        <fullName evidence="1">Uncharacterized protein</fullName>
    </submittedName>
</protein>
<dbReference type="AlphaFoldDB" id="A0A8S0ZZQ4"/>
<gene>
    <name evidence="1" type="ORF">APLA_LOCUS7097</name>
</gene>
<reference evidence="1 2" key="1">
    <citation type="submission" date="2020-04" db="EMBL/GenBank/DDBJ databases">
        <authorList>
            <person name="Wallbank WR R."/>
            <person name="Pardo Diaz C."/>
            <person name="Kozak K."/>
            <person name="Martin S."/>
            <person name="Jiggins C."/>
            <person name="Moest M."/>
            <person name="Warren A I."/>
            <person name="Byers J.R.P. K."/>
            <person name="Montejo-Kovacevich G."/>
            <person name="Yen C E."/>
        </authorList>
    </citation>
    <scope>NUCLEOTIDE SEQUENCE [LARGE SCALE GENOMIC DNA]</scope>
</reference>
<keyword evidence="2" id="KW-1185">Reference proteome</keyword>
<evidence type="ECO:0000313" key="1">
    <source>
        <dbReference type="EMBL" id="CAB3237744.1"/>
    </source>
</evidence>
<comment type="caution">
    <text evidence="1">The sequence shown here is derived from an EMBL/GenBank/DDBJ whole genome shotgun (WGS) entry which is preliminary data.</text>
</comment>
<proteinExistence type="predicted"/>
<evidence type="ECO:0000313" key="2">
    <source>
        <dbReference type="Proteomes" id="UP000494106"/>
    </source>
</evidence>
<dbReference type="Proteomes" id="UP000494106">
    <property type="component" value="Unassembled WGS sequence"/>
</dbReference>
<organism evidence="1 2">
    <name type="scientific">Arctia plantaginis</name>
    <name type="common">Wood tiger moth</name>
    <name type="synonym">Phalaena plantaginis</name>
    <dbReference type="NCBI Taxonomy" id="874455"/>
    <lineage>
        <taxon>Eukaryota</taxon>
        <taxon>Metazoa</taxon>
        <taxon>Ecdysozoa</taxon>
        <taxon>Arthropoda</taxon>
        <taxon>Hexapoda</taxon>
        <taxon>Insecta</taxon>
        <taxon>Pterygota</taxon>
        <taxon>Neoptera</taxon>
        <taxon>Endopterygota</taxon>
        <taxon>Lepidoptera</taxon>
        <taxon>Glossata</taxon>
        <taxon>Ditrysia</taxon>
        <taxon>Noctuoidea</taxon>
        <taxon>Erebidae</taxon>
        <taxon>Arctiinae</taxon>
        <taxon>Arctia</taxon>
    </lineage>
</organism>
<sequence>MGSCNSTGLLRPQPEELSLRLGRRVWNALRHRLGFASAGATASLTVDPRPALMDAGDRYDLSGASCHSIGTSSSTTSFPPPRE</sequence>
<accession>A0A8S0ZZQ4</accession>